<evidence type="ECO:0000313" key="3">
    <source>
        <dbReference type="WBParaSite" id="NBR_0001643701-mRNA-1"/>
    </source>
</evidence>
<proteinExistence type="predicted"/>
<accession>A0A0N4YHT2</accession>
<organism evidence="3">
    <name type="scientific">Nippostrongylus brasiliensis</name>
    <name type="common">Rat hookworm</name>
    <dbReference type="NCBI Taxonomy" id="27835"/>
    <lineage>
        <taxon>Eukaryota</taxon>
        <taxon>Metazoa</taxon>
        <taxon>Ecdysozoa</taxon>
        <taxon>Nematoda</taxon>
        <taxon>Chromadorea</taxon>
        <taxon>Rhabditida</taxon>
        <taxon>Rhabditina</taxon>
        <taxon>Rhabditomorpha</taxon>
        <taxon>Strongyloidea</taxon>
        <taxon>Heligmosomidae</taxon>
        <taxon>Nippostrongylus</taxon>
    </lineage>
</organism>
<evidence type="ECO:0000313" key="2">
    <source>
        <dbReference type="Proteomes" id="UP000271162"/>
    </source>
</evidence>
<sequence>MYLFKVFNVLKEEIKPENVCEPSSIPKYLTALSKFASLNAALDDIYKNVLKCYSFWKDKVEPLARKSAKGFTYAELPVKLAGCFFLNGDYYKALLCLRHSINLEPKSLIPRIVALRWSVYLGEWEMLEMALAFEKLKPPKSAGSDDFVTAQLLFTTELARNYLEFNRDHKSRTTTAKRILEMTNEVNTDTRSTFPTFESQSFANWICSHLPKVAGIQGNDLELLDSFNCLHRAVTKSEGVTKNRLPGIHKDGVPLNIRSIASNTNDFFKACVSFAESCDMRRDYTIELLNVGLIRNAGANAQLGLWSVLKSGVLFRIQQFVNVNTLMRMCVVHPDYKNDVSNCMEMIRSMYSNEASPLKNFFGCTTKKPPEAVVLADEFSEDSHLPV</sequence>
<gene>
    <name evidence="1" type="ORF">NBR_LOCUS16438</name>
</gene>
<dbReference type="STRING" id="27835.A0A0N4YHT2"/>
<keyword evidence="2" id="KW-1185">Reference proteome</keyword>
<evidence type="ECO:0000313" key="1">
    <source>
        <dbReference type="EMBL" id="VDL80033.1"/>
    </source>
</evidence>
<reference evidence="1 2" key="2">
    <citation type="submission" date="2018-11" db="EMBL/GenBank/DDBJ databases">
        <authorList>
            <consortium name="Pathogen Informatics"/>
        </authorList>
    </citation>
    <scope>NUCLEOTIDE SEQUENCE [LARGE SCALE GENOMIC DNA]</scope>
</reference>
<dbReference type="EMBL" id="UYSL01022202">
    <property type="protein sequence ID" value="VDL80033.1"/>
    <property type="molecule type" value="Genomic_DNA"/>
</dbReference>
<dbReference type="Proteomes" id="UP000271162">
    <property type="component" value="Unassembled WGS sequence"/>
</dbReference>
<name>A0A0N4YHT2_NIPBR</name>
<dbReference type="AlphaFoldDB" id="A0A0N4YHT2"/>
<reference evidence="3" key="1">
    <citation type="submission" date="2017-02" db="UniProtKB">
        <authorList>
            <consortium name="WormBaseParasite"/>
        </authorList>
    </citation>
    <scope>IDENTIFICATION</scope>
</reference>
<dbReference type="WBParaSite" id="NBR_0001643701-mRNA-1">
    <property type="protein sequence ID" value="NBR_0001643701-mRNA-1"/>
    <property type="gene ID" value="NBR_0001643701"/>
</dbReference>
<protein>
    <submittedName>
        <fullName evidence="3">TPR_REGION domain-containing protein</fullName>
    </submittedName>
</protein>